<name>A0A1X7FYK5_9SPHN</name>
<dbReference type="Proteomes" id="UP000192934">
    <property type="component" value="Chromosome I"/>
</dbReference>
<dbReference type="RefSeq" id="WP_157123619.1">
    <property type="nucleotide sequence ID" value="NZ_LT840185.1"/>
</dbReference>
<dbReference type="OrthoDB" id="7586030at2"/>
<accession>A0A1X7FYK5</accession>
<dbReference type="EMBL" id="LT840185">
    <property type="protein sequence ID" value="SMF61119.1"/>
    <property type="molecule type" value="Genomic_DNA"/>
</dbReference>
<feature type="compositionally biased region" description="Basic and acidic residues" evidence="1">
    <location>
        <begin position="1"/>
        <end position="27"/>
    </location>
</feature>
<reference evidence="3" key="1">
    <citation type="submission" date="2017-04" db="EMBL/GenBank/DDBJ databases">
        <authorList>
            <person name="Varghese N."/>
            <person name="Submissions S."/>
        </authorList>
    </citation>
    <scope>NUCLEOTIDE SEQUENCE [LARGE SCALE GENOMIC DNA]</scope>
    <source>
        <strain evidence="3">Dd16</strain>
    </source>
</reference>
<evidence type="ECO:0000313" key="3">
    <source>
        <dbReference type="Proteomes" id="UP000192934"/>
    </source>
</evidence>
<gene>
    <name evidence="2" type="ORF">SAMN06295910_0131</name>
</gene>
<sequence>MSDSNRSDHRDMHRREDRQSETDRPNEYEPNDSRNVTGMAHTKDGRWSGDAQGPHGGEYEPEDSRNVTGVAQTRGDRWARKNDKEGDDNSAGSPEGTG</sequence>
<feature type="region of interest" description="Disordered" evidence="1">
    <location>
        <begin position="1"/>
        <end position="98"/>
    </location>
</feature>
<proteinExistence type="predicted"/>
<evidence type="ECO:0000256" key="1">
    <source>
        <dbReference type="SAM" id="MobiDB-lite"/>
    </source>
</evidence>
<protein>
    <submittedName>
        <fullName evidence="2">Uncharacterized protein</fullName>
    </submittedName>
</protein>
<evidence type="ECO:0000313" key="2">
    <source>
        <dbReference type="EMBL" id="SMF61119.1"/>
    </source>
</evidence>
<organism evidence="2 3">
    <name type="scientific">Allosphingosinicella indica</name>
    <dbReference type="NCBI Taxonomy" id="941907"/>
    <lineage>
        <taxon>Bacteria</taxon>
        <taxon>Pseudomonadati</taxon>
        <taxon>Pseudomonadota</taxon>
        <taxon>Alphaproteobacteria</taxon>
        <taxon>Sphingomonadales</taxon>
        <taxon>Sphingomonadaceae</taxon>
        <taxon>Allosphingosinicella</taxon>
    </lineage>
</organism>
<keyword evidence="3" id="KW-1185">Reference proteome</keyword>
<feature type="compositionally biased region" description="Basic and acidic residues" evidence="1">
    <location>
        <begin position="74"/>
        <end position="84"/>
    </location>
</feature>
<dbReference type="AlphaFoldDB" id="A0A1X7FYK5"/>